<evidence type="ECO:0000313" key="2">
    <source>
        <dbReference type="Proteomes" id="UP000613193"/>
    </source>
</evidence>
<evidence type="ECO:0008006" key="3">
    <source>
        <dbReference type="Google" id="ProtNLM"/>
    </source>
</evidence>
<reference evidence="1" key="1">
    <citation type="submission" date="2020-12" db="EMBL/GenBank/DDBJ databases">
        <title>Bacterial novel species Mucilaginibacter sp. SD-g isolated from soil.</title>
        <authorList>
            <person name="Jung H.-Y."/>
        </authorList>
    </citation>
    <scope>NUCLEOTIDE SEQUENCE</scope>
    <source>
        <strain evidence="1">SD-g</strain>
    </source>
</reference>
<organism evidence="1 2">
    <name type="scientific">Mucilaginibacter segetis</name>
    <dbReference type="NCBI Taxonomy" id="2793071"/>
    <lineage>
        <taxon>Bacteria</taxon>
        <taxon>Pseudomonadati</taxon>
        <taxon>Bacteroidota</taxon>
        <taxon>Sphingobacteriia</taxon>
        <taxon>Sphingobacteriales</taxon>
        <taxon>Sphingobacteriaceae</taxon>
        <taxon>Mucilaginibacter</taxon>
    </lineage>
</organism>
<dbReference type="EMBL" id="JAEHFW010000001">
    <property type="protein sequence ID" value="MBK0377701.1"/>
    <property type="molecule type" value="Genomic_DNA"/>
</dbReference>
<dbReference type="RefSeq" id="WP_200062865.1">
    <property type="nucleotide sequence ID" value="NZ_JAEHFW010000001.1"/>
</dbReference>
<dbReference type="Proteomes" id="UP000613193">
    <property type="component" value="Unassembled WGS sequence"/>
</dbReference>
<dbReference type="PROSITE" id="PS51257">
    <property type="entry name" value="PROKAR_LIPOPROTEIN"/>
    <property type="match status" value="1"/>
</dbReference>
<name>A0A934PQA2_9SPHI</name>
<evidence type="ECO:0000313" key="1">
    <source>
        <dbReference type="EMBL" id="MBK0377701.1"/>
    </source>
</evidence>
<keyword evidence="2" id="KW-1185">Reference proteome</keyword>
<comment type="caution">
    <text evidence="1">The sequence shown here is derived from an EMBL/GenBank/DDBJ whole genome shotgun (WGS) entry which is preliminary data.</text>
</comment>
<protein>
    <recommendedName>
        <fullName evidence="3">Lipoprotein</fullName>
    </recommendedName>
</protein>
<proteinExistence type="predicted"/>
<accession>A0A934PQA2</accession>
<sequence length="278" mass="31057">MKRYFYVLISLIFIFSCKSNTDQNDQDSVAVNSRPLNETPDLIQQFKPVIQGVWVKKDYIKKLIRRKSPLDAMPLATGITTFYIDTDKLKGDSIIVPVGWGNHEGGSLSLKFVSGKEMPSIMLGDNELSYTIKNNDTTLIINHYDAKTQETITEKYTKALNKQPDDELGYGLNNMINGIICGTYAVTDNTGRQFNVVFGNNGKVSGFGGVDSFFIANDLGMEPMSNLDEIAFLSNGKAQKSYTFTIKGRKLNLYETKPNADSTKLIAGRLAYALRRIR</sequence>
<gene>
    <name evidence="1" type="ORF">I5M19_00170</name>
</gene>
<dbReference type="AlphaFoldDB" id="A0A934PQA2"/>